<organism evidence="2 3">
    <name type="scientific">Blepharisma stoltei</name>
    <dbReference type="NCBI Taxonomy" id="1481888"/>
    <lineage>
        <taxon>Eukaryota</taxon>
        <taxon>Sar</taxon>
        <taxon>Alveolata</taxon>
        <taxon>Ciliophora</taxon>
        <taxon>Postciliodesmatophora</taxon>
        <taxon>Heterotrichea</taxon>
        <taxon>Heterotrichida</taxon>
        <taxon>Blepharismidae</taxon>
        <taxon>Blepharisma</taxon>
    </lineage>
</organism>
<dbReference type="Proteomes" id="UP001162131">
    <property type="component" value="Unassembled WGS sequence"/>
</dbReference>
<protein>
    <recommendedName>
        <fullName evidence="4">LITAF domain-containing protein</fullName>
    </recommendedName>
</protein>
<name>A0AAU9K9A6_9CILI</name>
<evidence type="ECO:0000313" key="3">
    <source>
        <dbReference type="Proteomes" id="UP001162131"/>
    </source>
</evidence>
<evidence type="ECO:0008006" key="4">
    <source>
        <dbReference type="Google" id="ProtNLM"/>
    </source>
</evidence>
<reference evidence="2" key="1">
    <citation type="submission" date="2021-09" db="EMBL/GenBank/DDBJ databases">
        <authorList>
            <consortium name="AG Swart"/>
            <person name="Singh M."/>
            <person name="Singh A."/>
            <person name="Seah K."/>
            <person name="Emmerich C."/>
        </authorList>
    </citation>
    <scope>NUCLEOTIDE SEQUENCE</scope>
    <source>
        <strain evidence="2">ATCC30299</strain>
    </source>
</reference>
<comment type="caution">
    <text evidence="2">The sequence shown here is derived from an EMBL/GenBank/DDBJ whole genome shotgun (WGS) entry which is preliminary data.</text>
</comment>
<feature type="compositionally biased region" description="Low complexity" evidence="1">
    <location>
        <begin position="37"/>
        <end position="55"/>
    </location>
</feature>
<proteinExistence type="predicted"/>
<evidence type="ECO:0000256" key="1">
    <source>
        <dbReference type="SAM" id="MobiDB-lite"/>
    </source>
</evidence>
<sequence length="181" mass="20380">MSQRKPAIVELKPIERRSYPNEPEYPEQIEEFKIIDPLLNPPSNRRPNNLSSTPNIPIPTPLIQSHPPSPSPYLNTSTPSSQAYPNLLSPSPNIPIPTPQAPPQYLGQLRLIKCSVCSLMLQCSQEVCFVACPRCLNLTTTKQMIPMICTYCRKQSYFPIDAISIRCFCGAMYSNPYLRAN</sequence>
<dbReference type="EMBL" id="CAJZBQ010000048">
    <property type="protein sequence ID" value="CAG9329736.1"/>
    <property type="molecule type" value="Genomic_DNA"/>
</dbReference>
<feature type="region of interest" description="Disordered" evidence="1">
    <location>
        <begin position="36"/>
        <end position="79"/>
    </location>
</feature>
<dbReference type="AlphaFoldDB" id="A0AAU9K9A6"/>
<gene>
    <name evidence="2" type="ORF">BSTOLATCC_MIC49356</name>
</gene>
<accession>A0AAU9K9A6</accession>
<evidence type="ECO:0000313" key="2">
    <source>
        <dbReference type="EMBL" id="CAG9329736.1"/>
    </source>
</evidence>
<keyword evidence="3" id="KW-1185">Reference proteome</keyword>